<keyword evidence="1" id="KW-0812">Transmembrane</keyword>
<keyword evidence="1" id="KW-1133">Transmembrane helix</keyword>
<gene>
    <name evidence="2" type="ORF">ACFSKW_16850</name>
</gene>
<dbReference type="RefSeq" id="WP_379573190.1">
    <property type="nucleotide sequence ID" value="NZ_JBHUFV010000024.1"/>
</dbReference>
<accession>A0ABW4SWA9</accession>
<organism evidence="2 3">
    <name type="scientific">Nonomuraea mangrovi</name>
    <dbReference type="NCBI Taxonomy" id="2316207"/>
    <lineage>
        <taxon>Bacteria</taxon>
        <taxon>Bacillati</taxon>
        <taxon>Actinomycetota</taxon>
        <taxon>Actinomycetes</taxon>
        <taxon>Streptosporangiales</taxon>
        <taxon>Streptosporangiaceae</taxon>
        <taxon>Nonomuraea</taxon>
    </lineage>
</organism>
<feature type="transmembrane region" description="Helical" evidence="1">
    <location>
        <begin position="42"/>
        <end position="64"/>
    </location>
</feature>
<reference evidence="3" key="1">
    <citation type="journal article" date="2019" name="Int. J. Syst. Evol. Microbiol.">
        <title>The Global Catalogue of Microorganisms (GCM) 10K type strain sequencing project: providing services to taxonomists for standard genome sequencing and annotation.</title>
        <authorList>
            <consortium name="The Broad Institute Genomics Platform"/>
            <consortium name="The Broad Institute Genome Sequencing Center for Infectious Disease"/>
            <person name="Wu L."/>
            <person name="Ma J."/>
        </authorList>
    </citation>
    <scope>NUCLEOTIDE SEQUENCE [LARGE SCALE GENOMIC DNA]</scope>
    <source>
        <strain evidence="3">ICMP 6774ER</strain>
    </source>
</reference>
<evidence type="ECO:0000256" key="1">
    <source>
        <dbReference type="SAM" id="Phobius"/>
    </source>
</evidence>
<keyword evidence="1" id="KW-0472">Membrane</keyword>
<comment type="caution">
    <text evidence="2">The sequence shown here is derived from an EMBL/GenBank/DDBJ whole genome shotgun (WGS) entry which is preliminary data.</text>
</comment>
<dbReference type="Proteomes" id="UP001597368">
    <property type="component" value="Unassembled WGS sequence"/>
</dbReference>
<evidence type="ECO:0000313" key="3">
    <source>
        <dbReference type="Proteomes" id="UP001597368"/>
    </source>
</evidence>
<proteinExistence type="predicted"/>
<protein>
    <submittedName>
        <fullName evidence="2">Uncharacterized protein</fullName>
    </submittedName>
</protein>
<evidence type="ECO:0000313" key="2">
    <source>
        <dbReference type="EMBL" id="MFD1933145.1"/>
    </source>
</evidence>
<sequence length="167" mass="18068">MAYETYLTYAAYVADTFVRRARDSLLAGPTPSALLGGCVKRLVALLGCLLLAGSLVAPPAAAAVGGVRLKLSFGWCESACEIRITITNNSRYAIDWVGGTCRLTVNGRYVGKGAVYLGSIKRGHSRSSTCNVVDSRLEDAWWEYDSGEAAFATHATVKAIPHFRYRR</sequence>
<keyword evidence="3" id="KW-1185">Reference proteome</keyword>
<dbReference type="EMBL" id="JBHUFV010000024">
    <property type="protein sequence ID" value="MFD1933145.1"/>
    <property type="molecule type" value="Genomic_DNA"/>
</dbReference>
<name>A0ABW4SWA9_9ACTN</name>